<organism evidence="1 2">
    <name type="scientific">Daphnia pulex</name>
    <name type="common">Water flea</name>
    <dbReference type="NCBI Taxonomy" id="6669"/>
    <lineage>
        <taxon>Eukaryota</taxon>
        <taxon>Metazoa</taxon>
        <taxon>Ecdysozoa</taxon>
        <taxon>Arthropoda</taxon>
        <taxon>Crustacea</taxon>
        <taxon>Branchiopoda</taxon>
        <taxon>Diplostraca</taxon>
        <taxon>Cladocera</taxon>
        <taxon>Anomopoda</taxon>
        <taxon>Daphniidae</taxon>
        <taxon>Daphnia</taxon>
    </lineage>
</organism>
<name>E9GJP9_DAPPU</name>
<evidence type="ECO:0000313" key="2">
    <source>
        <dbReference type="Proteomes" id="UP000000305"/>
    </source>
</evidence>
<dbReference type="KEGG" id="dpx:DAPPUDRAFT_318799"/>
<reference evidence="1 2" key="1">
    <citation type="journal article" date="2011" name="Science">
        <title>The ecoresponsive genome of Daphnia pulex.</title>
        <authorList>
            <person name="Colbourne J.K."/>
            <person name="Pfrender M.E."/>
            <person name="Gilbert D."/>
            <person name="Thomas W.K."/>
            <person name="Tucker A."/>
            <person name="Oakley T.H."/>
            <person name="Tokishita S."/>
            <person name="Aerts A."/>
            <person name="Arnold G.J."/>
            <person name="Basu M.K."/>
            <person name="Bauer D.J."/>
            <person name="Caceres C.E."/>
            <person name="Carmel L."/>
            <person name="Casola C."/>
            <person name="Choi J.H."/>
            <person name="Detter J.C."/>
            <person name="Dong Q."/>
            <person name="Dusheyko S."/>
            <person name="Eads B.D."/>
            <person name="Frohlich T."/>
            <person name="Geiler-Samerotte K.A."/>
            <person name="Gerlach D."/>
            <person name="Hatcher P."/>
            <person name="Jogdeo S."/>
            <person name="Krijgsveld J."/>
            <person name="Kriventseva E.V."/>
            <person name="Kultz D."/>
            <person name="Laforsch C."/>
            <person name="Lindquist E."/>
            <person name="Lopez J."/>
            <person name="Manak J.R."/>
            <person name="Muller J."/>
            <person name="Pangilinan J."/>
            <person name="Patwardhan R.P."/>
            <person name="Pitluck S."/>
            <person name="Pritham E.J."/>
            <person name="Rechtsteiner A."/>
            <person name="Rho M."/>
            <person name="Rogozin I.B."/>
            <person name="Sakarya O."/>
            <person name="Salamov A."/>
            <person name="Schaack S."/>
            <person name="Shapiro H."/>
            <person name="Shiga Y."/>
            <person name="Skalitzky C."/>
            <person name="Smith Z."/>
            <person name="Souvorov A."/>
            <person name="Sung W."/>
            <person name="Tang Z."/>
            <person name="Tsuchiya D."/>
            <person name="Tu H."/>
            <person name="Vos H."/>
            <person name="Wang M."/>
            <person name="Wolf Y.I."/>
            <person name="Yamagata H."/>
            <person name="Yamada T."/>
            <person name="Ye Y."/>
            <person name="Shaw J.R."/>
            <person name="Andrews J."/>
            <person name="Crease T.J."/>
            <person name="Tang H."/>
            <person name="Lucas S.M."/>
            <person name="Robertson H.M."/>
            <person name="Bork P."/>
            <person name="Koonin E.V."/>
            <person name="Zdobnov E.M."/>
            <person name="Grigoriev I.V."/>
            <person name="Lynch M."/>
            <person name="Boore J.L."/>
        </authorList>
    </citation>
    <scope>NUCLEOTIDE SEQUENCE [LARGE SCALE GENOMIC DNA]</scope>
</reference>
<protein>
    <submittedName>
        <fullName evidence="1">Uncharacterized protein</fullName>
    </submittedName>
</protein>
<keyword evidence="2" id="KW-1185">Reference proteome</keyword>
<dbReference type="AlphaFoldDB" id="E9GJP9"/>
<proteinExistence type="predicted"/>
<gene>
    <name evidence="1" type="ORF">DAPPUDRAFT_318799</name>
</gene>
<dbReference type="HOGENOM" id="CLU_2576261_0_0_1"/>
<sequence length="81" mass="9278">MTLMKEGPINTLALNRDCNKVVVTGRNEIDSIRTRCHTTPKTHQSTSIKMALFLSEVVEEMTTDGFRLIDGSVEYEKNWFQ</sequence>
<dbReference type="EMBL" id="GL732548">
    <property type="protein sequence ID" value="EFX80151.1"/>
    <property type="molecule type" value="Genomic_DNA"/>
</dbReference>
<dbReference type="Proteomes" id="UP000000305">
    <property type="component" value="Unassembled WGS sequence"/>
</dbReference>
<evidence type="ECO:0000313" key="1">
    <source>
        <dbReference type="EMBL" id="EFX80151.1"/>
    </source>
</evidence>
<accession>E9GJP9</accession>
<dbReference type="InParanoid" id="E9GJP9"/>